<proteinExistence type="predicted"/>
<protein>
    <recommendedName>
        <fullName evidence="3">Nitrate reductase</fullName>
    </recommendedName>
</protein>
<dbReference type="PANTHER" id="PTHR39166:SF1">
    <property type="entry name" value="BLL1166 PROTEIN"/>
    <property type="match status" value="1"/>
</dbReference>
<dbReference type="EMBL" id="AEVS01000051">
    <property type="protein sequence ID" value="EGA66086.1"/>
    <property type="molecule type" value="Genomic_DNA"/>
</dbReference>
<dbReference type="PANTHER" id="PTHR39166">
    <property type="entry name" value="BLL1166 PROTEIN"/>
    <property type="match status" value="1"/>
</dbReference>
<gene>
    <name evidence="1" type="ORF">VIBR0546_12247</name>
</gene>
<comment type="caution">
    <text evidence="1">The sequence shown here is derived from an EMBL/GenBank/DDBJ whole genome shotgun (WGS) entry which is preliminary data.</text>
</comment>
<sequence length="179" mass="20747">MNKIIELVTQDTLRVSALQCAAKLDLPDWYLAAGFVRNLVWDQLHALPEPTPLNDVDMIYFDPSEKDDETYLTYEQQLTEMMPELNWQVRNQAKMHLRNGDRAYTSSLDAMSYWPEKETAVGIRLNQGQDYQCVAAFGYQSLFELKVTHNPKRGKSVFDQRVATKGWLQRWPKLTLASD</sequence>
<dbReference type="eggNOG" id="COG3575">
    <property type="taxonomic scope" value="Bacteria"/>
</dbReference>
<dbReference type="RefSeq" id="WP_006879144.1">
    <property type="nucleotide sequence ID" value="NZ_AEVS01000051.1"/>
</dbReference>
<dbReference type="Proteomes" id="UP000004371">
    <property type="component" value="Unassembled WGS sequence"/>
</dbReference>
<dbReference type="Pfam" id="PF06042">
    <property type="entry name" value="NTP_transf_6"/>
    <property type="match status" value="1"/>
</dbReference>
<evidence type="ECO:0000313" key="2">
    <source>
        <dbReference type="Proteomes" id="UP000004371"/>
    </source>
</evidence>
<dbReference type="STRING" id="945543.VIBR0546_12247"/>
<evidence type="ECO:0000313" key="1">
    <source>
        <dbReference type="EMBL" id="EGA66086.1"/>
    </source>
</evidence>
<keyword evidence="2" id="KW-1185">Reference proteome</keyword>
<evidence type="ECO:0008006" key="3">
    <source>
        <dbReference type="Google" id="ProtNLM"/>
    </source>
</evidence>
<dbReference type="AlphaFoldDB" id="E8LTJ3"/>
<dbReference type="InterPro" id="IPR009267">
    <property type="entry name" value="NTP_transf_6"/>
</dbReference>
<organism evidence="1 2">
    <name type="scientific">Vibrio brasiliensis LMG 20546</name>
    <dbReference type="NCBI Taxonomy" id="945543"/>
    <lineage>
        <taxon>Bacteria</taxon>
        <taxon>Pseudomonadati</taxon>
        <taxon>Pseudomonadota</taxon>
        <taxon>Gammaproteobacteria</taxon>
        <taxon>Vibrionales</taxon>
        <taxon>Vibrionaceae</taxon>
        <taxon>Vibrio</taxon>
        <taxon>Vibrio oreintalis group</taxon>
    </lineage>
</organism>
<name>E8LTJ3_9VIBR</name>
<dbReference type="OrthoDB" id="9805247at2"/>
<reference evidence="1 2" key="1">
    <citation type="journal article" date="2012" name="Int. J. Syst. Evol. Microbiol.">
        <title>Vibrio caribbeanicus sp. nov., isolated from the marine sponge Scleritoderma cyanea.</title>
        <authorList>
            <person name="Hoffmann M."/>
            <person name="Monday S.R."/>
            <person name="Allard M.W."/>
            <person name="Strain E.A."/>
            <person name="Whittaker P."/>
            <person name="Naum M."/>
            <person name="McCarthy P.J."/>
            <person name="Lopez J.V."/>
            <person name="Fischer M."/>
            <person name="Brown E.W."/>
        </authorList>
    </citation>
    <scope>NUCLEOTIDE SEQUENCE [LARGE SCALE GENOMIC DNA]</scope>
    <source>
        <strain evidence="1 2">LMG 20546</strain>
    </source>
</reference>
<accession>E8LTJ3</accession>